<accession>A0A517T5I3</accession>
<dbReference type="EC" id="4.2.1.59" evidence="2"/>
<dbReference type="PANTHER" id="PTHR30272">
    <property type="entry name" value="3-HYDROXYACYL-[ACYL-CARRIER-PROTEIN] DEHYDRATASE"/>
    <property type="match status" value="1"/>
</dbReference>
<dbReference type="SUPFAM" id="SSF54637">
    <property type="entry name" value="Thioesterase/thiol ester dehydrase-isomerase"/>
    <property type="match status" value="1"/>
</dbReference>
<organism evidence="2 3">
    <name type="scientific">Calycomorphotria hydatis</name>
    <dbReference type="NCBI Taxonomy" id="2528027"/>
    <lineage>
        <taxon>Bacteria</taxon>
        <taxon>Pseudomonadati</taxon>
        <taxon>Planctomycetota</taxon>
        <taxon>Planctomycetia</taxon>
        <taxon>Planctomycetales</taxon>
        <taxon>Planctomycetaceae</taxon>
        <taxon>Calycomorphotria</taxon>
    </lineage>
</organism>
<sequence>MKFQLVDRITELTPGESITGEKLLTSAEEYLADHFPGFAVMPGVLMIETLVQTSAWLLRATDDFKDSTILLKEARATKFNSFVQPGHKLIVNCQLQKREEGVAIFKCTSQVSGESAVSSRLHVTHFNLRDKNPELAEQDEKRIKQLRAEFNQLWKPHVNGTKVVETAQTVESV</sequence>
<keyword evidence="3" id="KW-1185">Reference proteome</keyword>
<dbReference type="InterPro" id="IPR013114">
    <property type="entry name" value="FabA_FabZ"/>
</dbReference>
<evidence type="ECO:0000313" key="2">
    <source>
        <dbReference type="EMBL" id="QDT63643.1"/>
    </source>
</evidence>
<dbReference type="AlphaFoldDB" id="A0A517T5I3"/>
<dbReference type="CDD" id="cd01288">
    <property type="entry name" value="FabZ"/>
    <property type="match status" value="1"/>
</dbReference>
<protein>
    <submittedName>
        <fullName evidence="2">3-hydroxyacyl-[acyl-carrier-protein] dehydratase FabZ</fullName>
        <ecNumber evidence="2">4.2.1.59</ecNumber>
    </submittedName>
</protein>
<evidence type="ECO:0000313" key="3">
    <source>
        <dbReference type="Proteomes" id="UP000319976"/>
    </source>
</evidence>
<dbReference type="Gene3D" id="3.10.129.10">
    <property type="entry name" value="Hotdog Thioesterase"/>
    <property type="match status" value="1"/>
</dbReference>
<dbReference type="OrthoDB" id="9787658at2"/>
<dbReference type="InterPro" id="IPR029069">
    <property type="entry name" value="HotDog_dom_sf"/>
</dbReference>
<dbReference type="KEGG" id="chya:V22_08670"/>
<dbReference type="EMBL" id="CP036316">
    <property type="protein sequence ID" value="QDT63643.1"/>
    <property type="molecule type" value="Genomic_DNA"/>
</dbReference>
<dbReference type="Pfam" id="PF07977">
    <property type="entry name" value="FabA"/>
    <property type="match status" value="1"/>
</dbReference>
<dbReference type="Proteomes" id="UP000319976">
    <property type="component" value="Chromosome"/>
</dbReference>
<gene>
    <name evidence="2" type="primary">fabZ_2</name>
    <name evidence="2" type="ORF">V22_08670</name>
</gene>
<dbReference type="PANTHER" id="PTHR30272:SF1">
    <property type="entry name" value="3-HYDROXYACYL-[ACYL-CARRIER-PROTEIN] DEHYDRATASE"/>
    <property type="match status" value="1"/>
</dbReference>
<proteinExistence type="predicted"/>
<reference evidence="2 3" key="1">
    <citation type="submission" date="2019-02" db="EMBL/GenBank/DDBJ databases">
        <title>Deep-cultivation of Planctomycetes and their phenomic and genomic characterization uncovers novel biology.</title>
        <authorList>
            <person name="Wiegand S."/>
            <person name="Jogler M."/>
            <person name="Boedeker C."/>
            <person name="Pinto D."/>
            <person name="Vollmers J."/>
            <person name="Rivas-Marin E."/>
            <person name="Kohn T."/>
            <person name="Peeters S.H."/>
            <person name="Heuer A."/>
            <person name="Rast P."/>
            <person name="Oberbeckmann S."/>
            <person name="Bunk B."/>
            <person name="Jeske O."/>
            <person name="Meyerdierks A."/>
            <person name="Storesund J.E."/>
            <person name="Kallscheuer N."/>
            <person name="Luecker S."/>
            <person name="Lage O.M."/>
            <person name="Pohl T."/>
            <person name="Merkel B.J."/>
            <person name="Hornburger P."/>
            <person name="Mueller R.-W."/>
            <person name="Bruemmer F."/>
            <person name="Labrenz M."/>
            <person name="Spormann A.M."/>
            <person name="Op den Camp H."/>
            <person name="Overmann J."/>
            <person name="Amann R."/>
            <person name="Jetten M.S.M."/>
            <person name="Mascher T."/>
            <person name="Medema M.H."/>
            <person name="Devos D.P."/>
            <person name="Kaster A.-K."/>
            <person name="Ovreas L."/>
            <person name="Rohde M."/>
            <person name="Galperin M.Y."/>
            <person name="Jogler C."/>
        </authorList>
    </citation>
    <scope>NUCLEOTIDE SEQUENCE [LARGE SCALE GENOMIC DNA]</scope>
    <source>
        <strain evidence="2 3">V22</strain>
    </source>
</reference>
<dbReference type="RefSeq" id="WP_145260122.1">
    <property type="nucleotide sequence ID" value="NZ_CP036316.1"/>
</dbReference>
<name>A0A517T5I3_9PLAN</name>
<dbReference type="GO" id="GO:0019171">
    <property type="term" value="F:(3R)-hydroxyacyl-[acyl-carrier-protein] dehydratase activity"/>
    <property type="evidence" value="ECO:0007669"/>
    <property type="project" value="UniProtKB-EC"/>
</dbReference>
<keyword evidence="1 2" id="KW-0456">Lyase</keyword>
<evidence type="ECO:0000256" key="1">
    <source>
        <dbReference type="ARBA" id="ARBA00023239"/>
    </source>
</evidence>